<dbReference type="VEuPathDB" id="FungiDB:QG37_08025"/>
<dbReference type="Proteomes" id="UP000037122">
    <property type="component" value="Unassembled WGS sequence"/>
</dbReference>
<accession>A0A0L0NPV0</accession>
<sequence>MGKSEMEEDVLDIIDAIEHPINKTFKLLVNIW</sequence>
<name>A0A0L0NPV0_CANAR</name>
<proteinExistence type="predicted"/>
<dbReference type="EMBL" id="LGST01000066">
    <property type="protein sequence ID" value="KND95700.1"/>
    <property type="molecule type" value="Genomic_DNA"/>
</dbReference>
<evidence type="ECO:0000313" key="1">
    <source>
        <dbReference type="EMBL" id="KND95700.1"/>
    </source>
</evidence>
<protein>
    <submittedName>
        <fullName evidence="1">Uncharacterized protein</fullName>
    </submittedName>
</protein>
<evidence type="ECO:0000313" key="2">
    <source>
        <dbReference type="Proteomes" id="UP000037122"/>
    </source>
</evidence>
<dbReference type="AlphaFoldDB" id="A0A0L0NPV0"/>
<organism evidence="1 2">
    <name type="scientific">Candidozyma auris</name>
    <name type="common">Yeast</name>
    <name type="synonym">Candida auris</name>
    <dbReference type="NCBI Taxonomy" id="498019"/>
    <lineage>
        <taxon>Eukaryota</taxon>
        <taxon>Fungi</taxon>
        <taxon>Dikarya</taxon>
        <taxon>Ascomycota</taxon>
        <taxon>Saccharomycotina</taxon>
        <taxon>Pichiomycetes</taxon>
        <taxon>Metschnikowiaceae</taxon>
        <taxon>Candidozyma</taxon>
    </lineage>
</organism>
<comment type="caution">
    <text evidence="1">The sequence shown here is derived from an EMBL/GenBank/DDBJ whole genome shotgun (WGS) entry which is preliminary data.</text>
</comment>
<gene>
    <name evidence="1" type="ORF">QG37_08025</name>
</gene>
<reference evidence="2" key="1">
    <citation type="journal article" date="2015" name="BMC Genomics">
        <title>Draft genome of a commonly misdiagnosed multidrug resistant pathogen Candida auris.</title>
        <authorList>
            <person name="Chatterjee S."/>
            <person name="Alampalli S.V."/>
            <person name="Nageshan R.K."/>
            <person name="Chettiar S.T."/>
            <person name="Joshi S."/>
            <person name="Tatu U.S."/>
        </authorList>
    </citation>
    <scope>NUCLEOTIDE SEQUENCE [LARGE SCALE GENOMIC DNA]</scope>
    <source>
        <strain evidence="2">6684</strain>
    </source>
</reference>